<keyword evidence="4" id="KW-0804">Transcription</keyword>
<evidence type="ECO:0000256" key="4">
    <source>
        <dbReference type="ARBA" id="ARBA00023163"/>
    </source>
</evidence>
<protein>
    <submittedName>
        <fullName evidence="7">Transcriptional regulator</fullName>
    </submittedName>
</protein>
<sequence>MCGSAFAVAGTASENRPMESTLTTSAIAVRFILWSKTWSFRFETGPPGPWIFRRVLAGPGSRRANRWQTARVEIRLLGPLEIRDNSGRTTRITSPRQRVVFAALAMRPGQVVSAEGLVDCLWGNDPPPTARETVHSHITRLRKNLPATERARIVTRAPGYSLDVEQQDVDLFRVRELHKAATECGDREKSVILLKEARALSGGDLLADVDSELLRQRHVPAWEEFLLQLTEAWVDAETASGNHAGVLGELRALVAGRPLAEQFRGRLVLALHATGQTAEALREYQHARRALIDGLGVEPGAYLRSVQQRILAAPAPPAEPKPALSPAELPHAIRGFVGRAPELAELDAVTGDAGIVVVHGMGGIGKTTTAIHWAHHVRDRFPDGQLYLDLRGFDHTEAPMRPAEALPRLLHSIGVPPGSVPPTVDEQAARLRSLLADRRTLVLLDNAADAEQVRPLLPGGRRCLVLVTSRTRLSALIAREHAASVRLGPFSPDESTDLLAGYLGPARLRADQAGVAALTAYCGHVPLALSIVAARALEDPELSLSDLTTQLRAGQRLDAFELPGENLRTVFSWSYRALSPAAARLFRLLAVHPGQTLSAPSAAALAGADRAGDALAELTRAHLLDRHAGDRYRCHDLLRDYAAELVAEDPEESLARQRVLDWYLHTVAATEPWLRPHRPPFDLVEPITTVTPPAFSGNQDAMRWCEAEQANLVAAIDDAAGHGLHVHAWQLALALSTFCYVGKRRRDWLATSEVGLRSARAAGDAKAEGALLACLGSAHGVNGQHDDAIGYYRQALPLHRATGDHDREPVTLNSMAVAYAETRRFEPALAAFTQARELHRDRGNALGEALALMNIALASSSLGRLTAATAHNREALAVFRRRGDRYHTAICLANLAETYALRDDHRRAVDRYRQAIEQHVLAGNAFGRARTLMNLGRSLSRLGEPDQARDCWRHARTVFEEIGDPQAAEASALLG</sequence>
<dbReference type="PANTHER" id="PTHR35807">
    <property type="entry name" value="TRANSCRIPTIONAL REGULATOR REDD-RELATED"/>
    <property type="match status" value="1"/>
</dbReference>
<dbReference type="Gene3D" id="1.10.10.10">
    <property type="entry name" value="Winged helix-like DNA-binding domain superfamily/Winged helix DNA-binding domain"/>
    <property type="match status" value="1"/>
</dbReference>
<dbReference type="InterPro" id="IPR011990">
    <property type="entry name" value="TPR-like_helical_dom_sf"/>
</dbReference>
<dbReference type="EMBL" id="QHHU01000033">
    <property type="protein sequence ID" value="RSM41621.1"/>
    <property type="molecule type" value="Genomic_DNA"/>
</dbReference>
<dbReference type="SMART" id="SM01043">
    <property type="entry name" value="BTAD"/>
    <property type="match status" value="1"/>
</dbReference>
<evidence type="ECO:0000259" key="6">
    <source>
        <dbReference type="PROSITE" id="PS51755"/>
    </source>
</evidence>
<dbReference type="PRINTS" id="PR00364">
    <property type="entry name" value="DISEASERSIST"/>
</dbReference>
<dbReference type="InterPro" id="IPR005158">
    <property type="entry name" value="BTAD"/>
</dbReference>
<keyword evidence="3 5" id="KW-0238">DNA-binding</keyword>
<dbReference type="SUPFAM" id="SSF46894">
    <property type="entry name" value="C-terminal effector domain of the bipartite response regulators"/>
    <property type="match status" value="1"/>
</dbReference>
<dbReference type="InterPro" id="IPR027417">
    <property type="entry name" value="P-loop_NTPase"/>
</dbReference>
<organism evidence="7 8">
    <name type="scientific">Amycolatopsis balhimycina DSM 5908</name>
    <dbReference type="NCBI Taxonomy" id="1081091"/>
    <lineage>
        <taxon>Bacteria</taxon>
        <taxon>Bacillati</taxon>
        <taxon>Actinomycetota</taxon>
        <taxon>Actinomycetes</taxon>
        <taxon>Pseudonocardiales</taxon>
        <taxon>Pseudonocardiaceae</taxon>
        <taxon>Amycolatopsis</taxon>
    </lineage>
</organism>
<dbReference type="InterPro" id="IPR002182">
    <property type="entry name" value="NB-ARC"/>
</dbReference>
<dbReference type="AlphaFoldDB" id="A0A428WEX5"/>
<gene>
    <name evidence="7" type="ORF">DMA12_23675</name>
</gene>
<name>A0A428WEX5_AMYBA</name>
<dbReference type="SMART" id="SM00028">
    <property type="entry name" value="TPR"/>
    <property type="match status" value="5"/>
</dbReference>
<dbReference type="GO" id="GO:0000160">
    <property type="term" value="P:phosphorelay signal transduction system"/>
    <property type="evidence" value="ECO:0007669"/>
    <property type="project" value="InterPro"/>
</dbReference>
<proteinExistence type="inferred from homology"/>
<dbReference type="GO" id="GO:0006355">
    <property type="term" value="P:regulation of DNA-templated transcription"/>
    <property type="evidence" value="ECO:0007669"/>
    <property type="project" value="InterPro"/>
</dbReference>
<dbReference type="PANTHER" id="PTHR35807:SF1">
    <property type="entry name" value="TRANSCRIPTIONAL REGULATOR REDD"/>
    <property type="match status" value="1"/>
</dbReference>
<dbReference type="Pfam" id="PF00486">
    <property type="entry name" value="Trans_reg_C"/>
    <property type="match status" value="1"/>
</dbReference>
<evidence type="ECO:0000256" key="1">
    <source>
        <dbReference type="ARBA" id="ARBA00005820"/>
    </source>
</evidence>
<dbReference type="GO" id="GO:0003677">
    <property type="term" value="F:DNA binding"/>
    <property type="evidence" value="ECO:0007669"/>
    <property type="project" value="UniProtKB-UniRule"/>
</dbReference>
<dbReference type="InterPro" id="IPR016032">
    <property type="entry name" value="Sig_transdc_resp-reg_C-effctor"/>
</dbReference>
<dbReference type="InterPro" id="IPR051677">
    <property type="entry name" value="AfsR-DnrI-RedD_regulator"/>
</dbReference>
<dbReference type="SUPFAM" id="SSF52540">
    <property type="entry name" value="P-loop containing nucleoside triphosphate hydrolases"/>
    <property type="match status" value="1"/>
</dbReference>
<dbReference type="Gene3D" id="1.25.40.10">
    <property type="entry name" value="Tetratricopeptide repeat domain"/>
    <property type="match status" value="2"/>
</dbReference>
<comment type="caution">
    <text evidence="7">The sequence shown here is derived from an EMBL/GenBank/DDBJ whole genome shotgun (WGS) entry which is preliminary data.</text>
</comment>
<dbReference type="GO" id="GO:0043531">
    <property type="term" value="F:ADP binding"/>
    <property type="evidence" value="ECO:0007669"/>
    <property type="project" value="InterPro"/>
</dbReference>
<dbReference type="SMART" id="SM00862">
    <property type="entry name" value="Trans_reg_C"/>
    <property type="match status" value="1"/>
</dbReference>
<evidence type="ECO:0000313" key="8">
    <source>
        <dbReference type="Proteomes" id="UP000286716"/>
    </source>
</evidence>
<feature type="domain" description="OmpR/PhoB-type" evidence="6">
    <location>
        <begin position="64"/>
        <end position="164"/>
    </location>
</feature>
<dbReference type="Gene3D" id="3.40.50.300">
    <property type="entry name" value="P-loop containing nucleotide triphosphate hydrolases"/>
    <property type="match status" value="1"/>
</dbReference>
<dbReference type="Proteomes" id="UP000286716">
    <property type="component" value="Unassembled WGS sequence"/>
</dbReference>
<dbReference type="Pfam" id="PF13374">
    <property type="entry name" value="TPR_10"/>
    <property type="match status" value="1"/>
</dbReference>
<evidence type="ECO:0000256" key="2">
    <source>
        <dbReference type="ARBA" id="ARBA00023015"/>
    </source>
</evidence>
<dbReference type="InterPro" id="IPR019734">
    <property type="entry name" value="TPR_rpt"/>
</dbReference>
<comment type="similarity">
    <text evidence="1">Belongs to the AfsR/DnrI/RedD regulatory family.</text>
</comment>
<dbReference type="InterPro" id="IPR036388">
    <property type="entry name" value="WH-like_DNA-bd_sf"/>
</dbReference>
<dbReference type="CDD" id="cd15831">
    <property type="entry name" value="BTAD"/>
    <property type="match status" value="1"/>
</dbReference>
<accession>A0A428WEX5</accession>
<feature type="DNA-binding region" description="OmpR/PhoB-type" evidence="5">
    <location>
        <begin position="64"/>
        <end position="164"/>
    </location>
</feature>
<evidence type="ECO:0000313" key="7">
    <source>
        <dbReference type="EMBL" id="RSM41621.1"/>
    </source>
</evidence>
<evidence type="ECO:0000256" key="3">
    <source>
        <dbReference type="ARBA" id="ARBA00023125"/>
    </source>
</evidence>
<dbReference type="Pfam" id="PF03704">
    <property type="entry name" value="BTAD"/>
    <property type="match status" value="1"/>
</dbReference>
<dbReference type="PROSITE" id="PS51755">
    <property type="entry name" value="OMPR_PHOB"/>
    <property type="match status" value="1"/>
</dbReference>
<evidence type="ECO:0000256" key="5">
    <source>
        <dbReference type="PROSITE-ProRule" id="PRU01091"/>
    </source>
</evidence>
<reference evidence="7 8" key="1">
    <citation type="submission" date="2018-05" db="EMBL/GenBank/DDBJ databases">
        <title>Evolution of GPA BGCs.</title>
        <authorList>
            <person name="Waglechner N."/>
            <person name="Wright G.D."/>
        </authorList>
    </citation>
    <scope>NUCLEOTIDE SEQUENCE [LARGE SCALE GENOMIC DNA]</scope>
    <source>
        <strain evidence="7 8">DSM 5908</strain>
    </source>
</reference>
<dbReference type="SUPFAM" id="SSF48452">
    <property type="entry name" value="TPR-like"/>
    <property type="match status" value="2"/>
</dbReference>
<dbReference type="Pfam" id="PF00931">
    <property type="entry name" value="NB-ARC"/>
    <property type="match status" value="1"/>
</dbReference>
<keyword evidence="2" id="KW-0805">Transcription regulation</keyword>
<dbReference type="InterPro" id="IPR001867">
    <property type="entry name" value="OmpR/PhoB-type_DNA-bd"/>
</dbReference>
<keyword evidence="8" id="KW-1185">Reference proteome</keyword>
<dbReference type="Pfam" id="PF13424">
    <property type="entry name" value="TPR_12"/>
    <property type="match status" value="2"/>
</dbReference>